<dbReference type="SUPFAM" id="SSF54736">
    <property type="entry name" value="ClpS-like"/>
    <property type="match status" value="2"/>
</dbReference>
<name>A0A0C1ZI54_9BACT</name>
<reference evidence="3 4" key="1">
    <citation type="submission" date="2014-12" db="EMBL/GenBank/DDBJ databases">
        <title>Genome assembly of Enhygromyxa salina DSM 15201.</title>
        <authorList>
            <person name="Sharma G."/>
            <person name="Subramanian S."/>
        </authorList>
    </citation>
    <scope>NUCLEOTIDE SEQUENCE [LARGE SCALE GENOMIC DNA]</scope>
    <source>
        <strain evidence="3 4">DSM 15201</strain>
    </source>
</reference>
<evidence type="ECO:0000256" key="1">
    <source>
        <dbReference type="SAM" id="MobiDB-lite"/>
    </source>
</evidence>
<feature type="region of interest" description="Disordered" evidence="1">
    <location>
        <begin position="152"/>
        <end position="176"/>
    </location>
</feature>
<evidence type="ECO:0000313" key="3">
    <source>
        <dbReference type="EMBL" id="KIG17214.1"/>
    </source>
</evidence>
<dbReference type="AlphaFoldDB" id="A0A0C1ZI54"/>
<organism evidence="3 4">
    <name type="scientific">Enhygromyxa salina</name>
    <dbReference type="NCBI Taxonomy" id="215803"/>
    <lineage>
        <taxon>Bacteria</taxon>
        <taxon>Pseudomonadati</taxon>
        <taxon>Myxococcota</taxon>
        <taxon>Polyangia</taxon>
        <taxon>Nannocystales</taxon>
        <taxon>Nannocystaceae</taxon>
        <taxon>Enhygromyxa</taxon>
    </lineage>
</organism>
<dbReference type="Pfam" id="PF00542">
    <property type="entry name" value="Ribosomal_L12"/>
    <property type="match status" value="2"/>
</dbReference>
<comment type="caution">
    <text evidence="3">The sequence shown here is derived from an EMBL/GenBank/DDBJ whole genome shotgun (WGS) entry which is preliminary data.</text>
</comment>
<dbReference type="InterPro" id="IPR014719">
    <property type="entry name" value="Ribosomal_bL12_C/ClpS-like"/>
</dbReference>
<evidence type="ECO:0000259" key="2">
    <source>
        <dbReference type="Pfam" id="PF00542"/>
    </source>
</evidence>
<dbReference type="EMBL" id="JMCC02000028">
    <property type="protein sequence ID" value="KIG17214.1"/>
    <property type="molecule type" value="Genomic_DNA"/>
</dbReference>
<feature type="domain" description="Large ribosomal subunit protein bL12 C-terminal" evidence="2">
    <location>
        <begin position="10"/>
        <end position="40"/>
    </location>
</feature>
<dbReference type="Gene3D" id="3.30.1390.10">
    <property type="match status" value="2"/>
</dbReference>
<feature type="compositionally biased region" description="Basic and acidic residues" evidence="1">
    <location>
        <begin position="158"/>
        <end position="167"/>
    </location>
</feature>
<dbReference type="GO" id="GO:0003735">
    <property type="term" value="F:structural constituent of ribosome"/>
    <property type="evidence" value="ECO:0007669"/>
    <property type="project" value="InterPro"/>
</dbReference>
<dbReference type="GO" id="GO:0006412">
    <property type="term" value="P:translation"/>
    <property type="evidence" value="ECO:0007669"/>
    <property type="project" value="InterPro"/>
</dbReference>
<dbReference type="RefSeq" id="WP_052548529.1">
    <property type="nucleotide sequence ID" value="NZ_JMCC02000028.1"/>
</dbReference>
<feature type="domain" description="Large ribosomal subunit protein bL12 C-terminal" evidence="2">
    <location>
        <begin position="92"/>
        <end position="148"/>
    </location>
</feature>
<accession>A0A0C1ZI54</accession>
<proteinExistence type="predicted"/>
<sequence length="176" mass="19248">MARHRTRVLSFGPSKILAIKLVRELSGAGLREAKELVETGSEFEFELNPRTQTTLRDAARHGVRFELGSAQPGDAEATSGSVQSFAVRFVASRQKIHAIKLILELTRLGLAEAKGIADRGDVIARDLDQAAAAAIVAQFAQIRTEVEIIGGTATPRPTEPEHEHDLEPFYDDDDDF</sequence>
<protein>
    <recommendedName>
        <fullName evidence="2">Large ribosomal subunit protein bL12 C-terminal domain-containing protein</fullName>
    </recommendedName>
</protein>
<dbReference type="Proteomes" id="UP000031599">
    <property type="component" value="Unassembled WGS sequence"/>
</dbReference>
<evidence type="ECO:0000313" key="4">
    <source>
        <dbReference type="Proteomes" id="UP000031599"/>
    </source>
</evidence>
<dbReference type="InterPro" id="IPR013823">
    <property type="entry name" value="Ribosomal_bL12_C"/>
</dbReference>
<gene>
    <name evidence="3" type="ORF">DB30_03527</name>
</gene>